<evidence type="ECO:0000313" key="3">
    <source>
        <dbReference type="Proteomes" id="UP000076798"/>
    </source>
</evidence>
<feature type="compositionally biased region" description="Pro residues" evidence="1">
    <location>
        <begin position="363"/>
        <end position="373"/>
    </location>
</feature>
<dbReference type="AlphaFoldDB" id="A0A166E7T0"/>
<feature type="compositionally biased region" description="Polar residues" evidence="1">
    <location>
        <begin position="151"/>
        <end position="194"/>
    </location>
</feature>
<organism evidence="2 3">
    <name type="scientific">Sistotremastrum suecicum HHB10207 ss-3</name>
    <dbReference type="NCBI Taxonomy" id="1314776"/>
    <lineage>
        <taxon>Eukaryota</taxon>
        <taxon>Fungi</taxon>
        <taxon>Dikarya</taxon>
        <taxon>Basidiomycota</taxon>
        <taxon>Agaricomycotina</taxon>
        <taxon>Agaricomycetes</taxon>
        <taxon>Sistotremastrales</taxon>
        <taxon>Sistotremastraceae</taxon>
        <taxon>Sistotremastrum</taxon>
    </lineage>
</organism>
<dbReference type="EMBL" id="KV428048">
    <property type="protein sequence ID" value="KZT39293.1"/>
    <property type="molecule type" value="Genomic_DNA"/>
</dbReference>
<feature type="region of interest" description="Disordered" evidence="1">
    <location>
        <begin position="125"/>
        <end position="327"/>
    </location>
</feature>
<feature type="compositionally biased region" description="Pro residues" evidence="1">
    <location>
        <begin position="258"/>
        <end position="267"/>
    </location>
</feature>
<sequence>MSQDFTSSEISSGNGGSGGGRGGDVGSHNTTTDASGSINETKTYFANEYISQGIDVGKKIVSSLLPANGTGTTVINNAGNTITTTSSQSVVDNSTINNDTSTHVVSLHRDESAIFFVNIGTITRSGHHRTRSKPSTPSSTVKSQELPVSIDTGSSHNTSIAEASSTSSPRSAIDVTLSTDILSIPQSASPTENRSVSHRREETSSASTTPIAGEGSQVDRTASAVPVPNKLESPANSLSNSPSAVHLPHEPAPGVVPLSPPPVPPHPSHLHRSASVHEHRATLSKQSPPSIAQFYPNSARSPMGPHTPLTSHDASPANSSPSSYTSSVYSLPVVHRPALETFQYYSEPAIMSQEETRQSPHTIPMPTPRPWDPSPISSDQRPSKAFSYDEEWVGHIPEPHLFRKSEAHEQGNIARRSTLPVPPDYEWPGW</sequence>
<name>A0A166E7T0_9AGAM</name>
<gene>
    <name evidence="2" type="ORF">SISSUDRAFT_1045747</name>
</gene>
<evidence type="ECO:0000256" key="1">
    <source>
        <dbReference type="SAM" id="MobiDB-lite"/>
    </source>
</evidence>
<feature type="compositionally biased region" description="Low complexity" evidence="1">
    <location>
        <begin position="133"/>
        <end position="143"/>
    </location>
</feature>
<feature type="compositionally biased region" description="Polar residues" evidence="1">
    <location>
        <begin position="28"/>
        <end position="37"/>
    </location>
</feature>
<feature type="region of interest" description="Disordered" evidence="1">
    <location>
        <begin position="1"/>
        <end position="37"/>
    </location>
</feature>
<accession>A0A166E7T0</accession>
<feature type="region of interest" description="Disordered" evidence="1">
    <location>
        <begin position="356"/>
        <end position="382"/>
    </location>
</feature>
<proteinExistence type="predicted"/>
<evidence type="ECO:0000313" key="2">
    <source>
        <dbReference type="EMBL" id="KZT39293.1"/>
    </source>
</evidence>
<reference evidence="2 3" key="1">
    <citation type="journal article" date="2016" name="Mol. Biol. Evol.">
        <title>Comparative Genomics of Early-Diverging Mushroom-Forming Fungi Provides Insights into the Origins of Lignocellulose Decay Capabilities.</title>
        <authorList>
            <person name="Nagy L.G."/>
            <person name="Riley R."/>
            <person name="Tritt A."/>
            <person name="Adam C."/>
            <person name="Daum C."/>
            <person name="Floudas D."/>
            <person name="Sun H."/>
            <person name="Yadav J.S."/>
            <person name="Pangilinan J."/>
            <person name="Larsson K.H."/>
            <person name="Matsuura K."/>
            <person name="Barry K."/>
            <person name="Labutti K."/>
            <person name="Kuo R."/>
            <person name="Ohm R.A."/>
            <person name="Bhattacharya S.S."/>
            <person name="Shirouzu T."/>
            <person name="Yoshinaga Y."/>
            <person name="Martin F.M."/>
            <person name="Grigoriev I.V."/>
            <person name="Hibbett D.S."/>
        </authorList>
    </citation>
    <scope>NUCLEOTIDE SEQUENCE [LARGE SCALE GENOMIC DNA]</scope>
    <source>
        <strain evidence="2 3">HHB10207 ss-3</strain>
    </source>
</reference>
<keyword evidence="3" id="KW-1185">Reference proteome</keyword>
<feature type="compositionally biased region" description="Polar residues" evidence="1">
    <location>
        <begin position="283"/>
        <end position="300"/>
    </location>
</feature>
<feature type="compositionally biased region" description="Gly residues" evidence="1">
    <location>
        <begin position="13"/>
        <end position="25"/>
    </location>
</feature>
<feature type="compositionally biased region" description="Low complexity" evidence="1">
    <location>
        <begin position="231"/>
        <end position="244"/>
    </location>
</feature>
<dbReference type="Proteomes" id="UP000076798">
    <property type="component" value="Unassembled WGS sequence"/>
</dbReference>
<feature type="compositionally biased region" description="Low complexity" evidence="1">
    <location>
        <begin position="311"/>
        <end position="327"/>
    </location>
</feature>
<protein>
    <submittedName>
        <fullName evidence="2">Uncharacterized protein</fullName>
    </submittedName>
</protein>